<sequence>MDTNLEVRNGAKSRAVFTTSEMVSRLNNARKLMTSHRLDGMILSSFESISYFSDFTIDTTLSSPSLLLILPDKSLLISPQETGGHSYRNSFCESRLYTSSEHLQYYVQHYLSSAKKIGIESWSISDGLKNFLSAKVPALKRALCVEQALHELKANKSEEEMSLYIRAESIAFRGLNEGISAMCEGSSELELALNIRNLLIKEAASFFPQLDVSRSYCLVQSSLNTDSSIAPASTRPLVQGDLINITVCPVLGHYRYPITRSVLLGSPKQPEYAACLQRAFEKAKNSLNRECDKDILITHMTDELTRCIGCKENISVQISSLDACRERSTMTKQTLDQDKIVHVTIEISKQAHDQYLNTYRLSQPILIA</sequence>
<dbReference type="EMBL" id="RJVQ01000006">
    <property type="protein sequence ID" value="RQW62331.1"/>
    <property type="molecule type" value="Genomic_DNA"/>
</dbReference>
<dbReference type="InterPro" id="IPR000994">
    <property type="entry name" value="Pept_M24"/>
</dbReference>
<dbReference type="PANTHER" id="PTHR46112">
    <property type="entry name" value="AMINOPEPTIDASE"/>
    <property type="match status" value="1"/>
</dbReference>
<name>A0A3N9TDR0_9VIBR</name>
<dbReference type="SUPFAM" id="SSF55920">
    <property type="entry name" value="Creatinase/aminopeptidase"/>
    <property type="match status" value="1"/>
</dbReference>
<evidence type="ECO:0000313" key="4">
    <source>
        <dbReference type="Proteomes" id="UP000281112"/>
    </source>
</evidence>
<keyword evidence="4" id="KW-1185">Reference proteome</keyword>
<dbReference type="OrthoDB" id="9803194at2"/>
<dbReference type="InterPro" id="IPR050659">
    <property type="entry name" value="Peptidase_M24B"/>
</dbReference>
<feature type="domain" description="Creatinase N-terminal" evidence="2">
    <location>
        <begin position="25"/>
        <end position="136"/>
    </location>
</feature>
<protein>
    <submittedName>
        <fullName evidence="3">M24 family metallopeptidase</fullName>
    </submittedName>
</protein>
<dbReference type="PANTHER" id="PTHR46112:SF2">
    <property type="entry name" value="XAA-PRO AMINOPEPTIDASE P-RELATED"/>
    <property type="match status" value="1"/>
</dbReference>
<evidence type="ECO:0000313" key="3">
    <source>
        <dbReference type="EMBL" id="RQW62331.1"/>
    </source>
</evidence>
<dbReference type="InterPro" id="IPR000587">
    <property type="entry name" value="Creatinase_N"/>
</dbReference>
<organism evidence="3 4">
    <name type="scientific">Vibrio viridaestus</name>
    <dbReference type="NCBI Taxonomy" id="2487322"/>
    <lineage>
        <taxon>Bacteria</taxon>
        <taxon>Pseudomonadati</taxon>
        <taxon>Pseudomonadota</taxon>
        <taxon>Gammaproteobacteria</taxon>
        <taxon>Vibrionales</taxon>
        <taxon>Vibrionaceae</taxon>
        <taxon>Vibrio</taxon>
    </lineage>
</organism>
<evidence type="ECO:0000259" key="2">
    <source>
        <dbReference type="Pfam" id="PF01321"/>
    </source>
</evidence>
<proteinExistence type="predicted"/>
<accession>A0A3N9TDR0</accession>
<dbReference type="Gene3D" id="3.40.350.10">
    <property type="entry name" value="Creatinase/prolidase N-terminal domain"/>
    <property type="match status" value="1"/>
</dbReference>
<dbReference type="InterPro" id="IPR036005">
    <property type="entry name" value="Creatinase/aminopeptidase-like"/>
</dbReference>
<dbReference type="Proteomes" id="UP000281112">
    <property type="component" value="Unassembled WGS sequence"/>
</dbReference>
<comment type="caution">
    <text evidence="3">The sequence shown here is derived from an EMBL/GenBank/DDBJ whole genome shotgun (WGS) entry which is preliminary data.</text>
</comment>
<dbReference type="RefSeq" id="WP_124937869.1">
    <property type="nucleotide sequence ID" value="NZ_RJVQ01000006.1"/>
</dbReference>
<reference evidence="3 4" key="1">
    <citation type="submission" date="2018-11" db="EMBL/GenBank/DDBJ databases">
        <title>Vibrio LJC006 sp. nov., isolated from seawater during the bloom of the enteromorpha.</title>
        <authorList>
            <person name="Liang J."/>
        </authorList>
    </citation>
    <scope>NUCLEOTIDE SEQUENCE [LARGE SCALE GENOMIC DNA]</scope>
    <source>
        <strain evidence="3 4">LJC006</strain>
    </source>
</reference>
<dbReference type="Gene3D" id="3.90.230.10">
    <property type="entry name" value="Creatinase/methionine aminopeptidase superfamily"/>
    <property type="match status" value="1"/>
</dbReference>
<dbReference type="AlphaFoldDB" id="A0A3N9TDR0"/>
<feature type="domain" description="Peptidase M24" evidence="1">
    <location>
        <begin position="166"/>
        <end position="283"/>
    </location>
</feature>
<gene>
    <name evidence="3" type="ORF">EES38_14215</name>
</gene>
<dbReference type="Pfam" id="PF00557">
    <property type="entry name" value="Peptidase_M24"/>
    <property type="match status" value="1"/>
</dbReference>
<dbReference type="SUPFAM" id="SSF53092">
    <property type="entry name" value="Creatinase/prolidase N-terminal domain"/>
    <property type="match status" value="1"/>
</dbReference>
<dbReference type="Pfam" id="PF01321">
    <property type="entry name" value="Creatinase_N"/>
    <property type="match status" value="1"/>
</dbReference>
<dbReference type="InterPro" id="IPR029149">
    <property type="entry name" value="Creatin/AminoP/Spt16_N"/>
</dbReference>
<evidence type="ECO:0000259" key="1">
    <source>
        <dbReference type="Pfam" id="PF00557"/>
    </source>
</evidence>